<dbReference type="AlphaFoldDB" id="A0A8S1BI98"/>
<keyword evidence="3" id="KW-1185">Reference proteome</keyword>
<dbReference type="EMBL" id="CADEBC010000570">
    <property type="protein sequence ID" value="CAB3255133.1"/>
    <property type="molecule type" value="Genomic_DNA"/>
</dbReference>
<dbReference type="Proteomes" id="UP000494256">
    <property type="component" value="Unassembled WGS sequence"/>
</dbReference>
<accession>A0A8S1BI98</accession>
<name>A0A8S1BI98_ARCPL</name>
<reference evidence="3 4" key="1">
    <citation type="submission" date="2020-04" db="EMBL/GenBank/DDBJ databases">
        <authorList>
            <person name="Wallbank WR R."/>
            <person name="Pardo Diaz C."/>
            <person name="Kozak K."/>
            <person name="Martin S."/>
            <person name="Jiggins C."/>
            <person name="Moest M."/>
            <person name="Warren A I."/>
            <person name="Byers J.R.P. K."/>
            <person name="Montejo-Kovacevich G."/>
            <person name="Yen C E."/>
        </authorList>
    </citation>
    <scope>NUCLEOTIDE SEQUENCE [LARGE SCALE GENOMIC DNA]</scope>
</reference>
<protein>
    <submittedName>
        <fullName evidence="2">Uncharacterized protein</fullName>
    </submittedName>
</protein>
<gene>
    <name evidence="1" type="ORF">APLA_LOCUS14717</name>
    <name evidence="2" type="ORF">APLA_LOCUS16342</name>
</gene>
<organism evidence="2 4">
    <name type="scientific">Arctia plantaginis</name>
    <name type="common">Wood tiger moth</name>
    <name type="synonym">Phalaena plantaginis</name>
    <dbReference type="NCBI Taxonomy" id="874455"/>
    <lineage>
        <taxon>Eukaryota</taxon>
        <taxon>Metazoa</taxon>
        <taxon>Ecdysozoa</taxon>
        <taxon>Arthropoda</taxon>
        <taxon>Hexapoda</taxon>
        <taxon>Insecta</taxon>
        <taxon>Pterygota</taxon>
        <taxon>Neoptera</taxon>
        <taxon>Endopterygota</taxon>
        <taxon>Lepidoptera</taxon>
        <taxon>Glossata</taxon>
        <taxon>Ditrysia</taxon>
        <taxon>Noctuoidea</taxon>
        <taxon>Erebidae</taxon>
        <taxon>Arctiinae</taxon>
        <taxon>Arctia</taxon>
    </lineage>
</organism>
<evidence type="ECO:0000313" key="1">
    <source>
        <dbReference type="EMBL" id="CAB3255133.1"/>
    </source>
</evidence>
<evidence type="ECO:0000313" key="3">
    <source>
        <dbReference type="Proteomes" id="UP000494106"/>
    </source>
</evidence>
<evidence type="ECO:0000313" key="2">
    <source>
        <dbReference type="EMBL" id="CAB3258719.1"/>
    </source>
</evidence>
<dbReference type="Proteomes" id="UP000494106">
    <property type="component" value="Unassembled WGS sequence"/>
</dbReference>
<evidence type="ECO:0000313" key="4">
    <source>
        <dbReference type="Proteomes" id="UP000494256"/>
    </source>
</evidence>
<proteinExistence type="predicted"/>
<sequence>MVNKLYINCTKWEGEHERALAPKPMSLFQITRATSKLATVCDPWDELRGERGRYARRTGRGTPHPQPARFTARRCCRSARVTRQVPTQ</sequence>
<dbReference type="EMBL" id="CADEBD010000665">
    <property type="protein sequence ID" value="CAB3258719.1"/>
    <property type="molecule type" value="Genomic_DNA"/>
</dbReference>
<comment type="caution">
    <text evidence="2">The sequence shown here is derived from an EMBL/GenBank/DDBJ whole genome shotgun (WGS) entry which is preliminary data.</text>
</comment>